<evidence type="ECO:0000256" key="7">
    <source>
        <dbReference type="ARBA" id="ARBA00033000"/>
    </source>
</evidence>
<dbReference type="Gene3D" id="3.20.20.80">
    <property type="entry name" value="Glycosidases"/>
    <property type="match status" value="1"/>
</dbReference>
<evidence type="ECO:0000256" key="6">
    <source>
        <dbReference type="ARBA" id="ARBA00030512"/>
    </source>
</evidence>
<evidence type="ECO:0000256" key="5">
    <source>
        <dbReference type="ARBA" id="ARBA00023295"/>
    </source>
</evidence>
<dbReference type="GO" id="GO:0005975">
    <property type="term" value="P:carbohydrate metabolic process"/>
    <property type="evidence" value="ECO:0007669"/>
    <property type="project" value="InterPro"/>
</dbReference>
<dbReference type="GeneID" id="58229062"/>
<evidence type="ECO:0000256" key="2">
    <source>
        <dbReference type="ARBA" id="ARBA00006285"/>
    </source>
</evidence>
<dbReference type="SUPFAM" id="SSF51445">
    <property type="entry name" value="(Trans)glycosidases"/>
    <property type="match status" value="1"/>
</dbReference>
<feature type="chain" id="PRO_5002474479" description="beta-N-acetylhexosaminidase" evidence="9">
    <location>
        <begin position="29"/>
        <end position="761"/>
    </location>
</feature>
<dbReference type="GO" id="GO:0030203">
    <property type="term" value="P:glycosaminoglycan metabolic process"/>
    <property type="evidence" value="ECO:0007669"/>
    <property type="project" value="TreeGrafter"/>
</dbReference>
<dbReference type="EMBL" id="JXXZ01000010">
    <property type="protein sequence ID" value="KJY98324.1"/>
    <property type="molecule type" value="Genomic_DNA"/>
</dbReference>
<dbReference type="PATRIC" id="fig|151081.8.peg.3545"/>
<comment type="catalytic activity">
    <reaction evidence="1">
        <text>Hydrolysis of terminal non-reducing N-acetyl-D-hexosamine residues in N-acetyl-beta-D-hexosaminides.</text>
        <dbReference type="EC" id="3.2.1.52"/>
    </reaction>
</comment>
<comment type="caution">
    <text evidence="13">The sequence shown here is derived from an EMBL/GenBank/DDBJ whole genome shotgun (WGS) entry which is preliminary data.</text>
</comment>
<reference evidence="13 14" key="1">
    <citation type="journal article" date="2015" name="BMC Genomics">
        <title>Genome mining reveals unlocked bioactive potential of marine Gram-negative bacteria.</title>
        <authorList>
            <person name="Machado H."/>
            <person name="Sonnenschein E.C."/>
            <person name="Melchiorsen J."/>
            <person name="Gram L."/>
        </authorList>
    </citation>
    <scope>NUCLEOTIDE SEQUENCE [LARGE SCALE GENOMIC DNA]</scope>
    <source>
        <strain evidence="13 14">S3137</strain>
    </source>
</reference>
<organism evidence="13 14">
    <name type="scientific">Pseudoalteromonas ruthenica</name>
    <dbReference type="NCBI Taxonomy" id="151081"/>
    <lineage>
        <taxon>Bacteria</taxon>
        <taxon>Pseudomonadati</taxon>
        <taxon>Pseudomonadota</taxon>
        <taxon>Gammaproteobacteria</taxon>
        <taxon>Alteromonadales</taxon>
        <taxon>Pseudoalteromonadaceae</taxon>
        <taxon>Pseudoalteromonas</taxon>
    </lineage>
</organism>
<dbReference type="CDD" id="cd06563">
    <property type="entry name" value="GH20_chitobiase-like"/>
    <property type="match status" value="1"/>
</dbReference>
<keyword evidence="5" id="KW-0326">Glycosidase</keyword>
<dbReference type="GO" id="GO:0016020">
    <property type="term" value="C:membrane"/>
    <property type="evidence" value="ECO:0007669"/>
    <property type="project" value="TreeGrafter"/>
</dbReference>
<dbReference type="SUPFAM" id="SSF49785">
    <property type="entry name" value="Galactose-binding domain-like"/>
    <property type="match status" value="1"/>
</dbReference>
<evidence type="ECO:0000259" key="11">
    <source>
        <dbReference type="Pfam" id="PF02838"/>
    </source>
</evidence>
<proteinExistence type="inferred from homology"/>
<evidence type="ECO:0000256" key="3">
    <source>
        <dbReference type="ARBA" id="ARBA00012663"/>
    </source>
</evidence>
<feature type="signal peptide" evidence="9">
    <location>
        <begin position="1"/>
        <end position="28"/>
    </location>
</feature>
<gene>
    <name evidence="13" type="ORF">TW72_11220</name>
</gene>
<feature type="active site" description="Proton donor" evidence="8">
    <location>
        <position position="339"/>
    </location>
</feature>
<dbReference type="eggNOG" id="COG3525">
    <property type="taxonomic scope" value="Bacteria"/>
</dbReference>
<dbReference type="InterPro" id="IPR008979">
    <property type="entry name" value="Galactose-bd-like_sf"/>
</dbReference>
<feature type="domain" description="Beta-hexosaminidase bacterial type N-terminal" evidence="11">
    <location>
        <begin position="29"/>
        <end position="159"/>
    </location>
</feature>
<dbReference type="InterPro" id="IPR015883">
    <property type="entry name" value="Glyco_hydro_20_cat"/>
</dbReference>
<dbReference type="OrthoDB" id="9763537at2"/>
<dbReference type="Pfam" id="PF02838">
    <property type="entry name" value="Glyco_hydro_20b"/>
    <property type="match status" value="1"/>
</dbReference>
<evidence type="ECO:0000256" key="4">
    <source>
        <dbReference type="ARBA" id="ARBA00022801"/>
    </source>
</evidence>
<evidence type="ECO:0000259" key="10">
    <source>
        <dbReference type="Pfam" id="PF00728"/>
    </source>
</evidence>
<dbReference type="InterPro" id="IPR015882">
    <property type="entry name" value="HEX_bac_N"/>
</dbReference>
<keyword evidence="4" id="KW-0378">Hydrolase</keyword>
<dbReference type="EC" id="3.2.1.52" evidence="3"/>
<dbReference type="InterPro" id="IPR029018">
    <property type="entry name" value="Hex-like_dom2"/>
</dbReference>
<feature type="domain" description="GH29D-like beta-sandwich" evidence="12">
    <location>
        <begin position="553"/>
        <end position="601"/>
    </location>
</feature>
<dbReference type="GO" id="GO:0004563">
    <property type="term" value="F:beta-N-acetylhexosaminidase activity"/>
    <property type="evidence" value="ECO:0007669"/>
    <property type="project" value="UniProtKB-EC"/>
</dbReference>
<dbReference type="PRINTS" id="PR00738">
    <property type="entry name" value="GLHYDRLASE20"/>
</dbReference>
<name>A0A0F4PT60_9GAMM</name>
<sequence>MNDSTLSYYLSSTLMAFALFFSCQQAYAEITPKPHHIAFTEGQFELTQETEISFNHPDAKPVAEYLAEFLRPPTGYLLPVTKQTRSQRNVITLHLVDSALAEEQYRLAVSAQSIEISARTPTGLFWAVQSLRQLLPAEIESRMPINQASWAVPQVTINDKPRFKYRGMHLDVSRHFFDVEFVKRYIDWLAMHKFNVFQWHLTDDQGWRIAIDAYPKLTEIGATRPHTVVGHTYDYQPLFDQQPVSGFYTQAQIKEVIAYAQARHIEVIPEIDIPGHTSALLAAYPELSCHQQPVKVQPQFGIFEDVLCPREDVFAFLSTVYKEVAELFPSQYIHIGGDEVIKKQWLASPFVKQLMREHQLSTPEQVQSYFIKRVANIVQAQGKTVIGWDEILEGGVAEGAVVMSWRGTQGGIAAAKLGHQVVMSPYQYIYFDAYQSRNLDEPKAIHGLSTLKNVYHYEPQPSHLSPEQQELIIGAQGALWTEYIKTPRHAEYMVFPRLSALAETLWSAKADKSWSEYSQQRLPKLMQRYKKMHINAATSAYNPTISSTIKGEQLQVSMRTDIEGTEIYYTLDGSEPTLTSLRYQQPIIISERTRVRARSFAKPLGQLVGDAQLTLAPHLALGKKISFSYQPVEGSATKLQDGQFAYDQFYSVNDYAIFYDSDLEAVIDLDSSTLVERVEIGYNSGRHRQLHPPTSIKIWGSNDNKNWQPLAHIQQPPGPMSILSFAATRVRYLKVSAINSKQSQDIQIPKLPLYIDEIAVY</sequence>
<evidence type="ECO:0000313" key="13">
    <source>
        <dbReference type="EMBL" id="KJY98324.1"/>
    </source>
</evidence>
<dbReference type="Pfam" id="PF00728">
    <property type="entry name" value="Glyco_hydro_20"/>
    <property type="match status" value="1"/>
</dbReference>
<dbReference type="InterPro" id="IPR059177">
    <property type="entry name" value="GH29D-like_dom"/>
</dbReference>
<dbReference type="PANTHER" id="PTHR22600">
    <property type="entry name" value="BETA-HEXOSAMINIDASE"/>
    <property type="match status" value="1"/>
</dbReference>
<keyword evidence="9" id="KW-0732">Signal</keyword>
<dbReference type="Gene3D" id="3.30.379.10">
    <property type="entry name" value="Chitobiase/beta-hexosaminidase domain 2-like"/>
    <property type="match status" value="1"/>
</dbReference>
<evidence type="ECO:0000256" key="8">
    <source>
        <dbReference type="PIRSR" id="PIRSR625705-1"/>
    </source>
</evidence>
<evidence type="ECO:0000259" key="12">
    <source>
        <dbReference type="Pfam" id="PF13290"/>
    </source>
</evidence>
<evidence type="ECO:0000256" key="9">
    <source>
        <dbReference type="SAM" id="SignalP"/>
    </source>
</evidence>
<dbReference type="AlphaFoldDB" id="A0A0F4PT60"/>
<dbReference type="Gene3D" id="2.60.120.260">
    <property type="entry name" value="Galactose-binding domain-like"/>
    <property type="match status" value="1"/>
</dbReference>
<dbReference type="PANTHER" id="PTHR22600:SF57">
    <property type="entry name" value="BETA-N-ACETYLHEXOSAMINIDASE"/>
    <property type="match status" value="1"/>
</dbReference>
<protein>
    <recommendedName>
        <fullName evidence="3">beta-N-acetylhexosaminidase</fullName>
        <ecNumber evidence="3">3.2.1.52</ecNumber>
    </recommendedName>
    <alternativeName>
        <fullName evidence="6">Beta-N-acetylhexosaminidase</fullName>
    </alternativeName>
    <alternativeName>
        <fullName evidence="7">N-acetyl-beta-glucosaminidase</fullName>
    </alternativeName>
</protein>
<dbReference type="Proteomes" id="UP000033664">
    <property type="component" value="Unassembled WGS sequence"/>
</dbReference>
<comment type="similarity">
    <text evidence="2">Belongs to the glycosyl hydrolase 20 family.</text>
</comment>
<feature type="domain" description="Glycoside hydrolase family 20 catalytic" evidence="10">
    <location>
        <begin position="163"/>
        <end position="508"/>
    </location>
</feature>
<evidence type="ECO:0000256" key="1">
    <source>
        <dbReference type="ARBA" id="ARBA00001231"/>
    </source>
</evidence>
<keyword evidence="14" id="KW-1185">Reference proteome</keyword>
<dbReference type="SUPFAM" id="SSF55545">
    <property type="entry name" value="beta-N-acetylhexosaminidase-like domain"/>
    <property type="match status" value="1"/>
</dbReference>
<evidence type="ECO:0000313" key="14">
    <source>
        <dbReference type="Proteomes" id="UP000033664"/>
    </source>
</evidence>
<dbReference type="Pfam" id="PF13290">
    <property type="entry name" value="CHB_HEX_C_1"/>
    <property type="match status" value="1"/>
</dbReference>
<dbReference type="InterPro" id="IPR017853">
    <property type="entry name" value="GH"/>
</dbReference>
<dbReference type="RefSeq" id="WP_045980507.1">
    <property type="nucleotide sequence ID" value="NZ_JXXY01000020.1"/>
</dbReference>
<dbReference type="InterPro" id="IPR025705">
    <property type="entry name" value="Beta_hexosaminidase_sua/sub"/>
</dbReference>
<accession>A0A0F4PT60</accession>